<evidence type="ECO:0000313" key="1">
    <source>
        <dbReference type="EMBL" id="CAH3026828.1"/>
    </source>
</evidence>
<gene>
    <name evidence="1" type="ORF">PEVE_00030034</name>
</gene>
<keyword evidence="2" id="KW-1185">Reference proteome</keyword>
<evidence type="ECO:0000313" key="2">
    <source>
        <dbReference type="Proteomes" id="UP001159427"/>
    </source>
</evidence>
<reference evidence="1 2" key="1">
    <citation type="submission" date="2022-05" db="EMBL/GenBank/DDBJ databases">
        <authorList>
            <consortium name="Genoscope - CEA"/>
            <person name="William W."/>
        </authorList>
    </citation>
    <scope>NUCLEOTIDE SEQUENCE [LARGE SCALE GENOMIC DNA]</scope>
</reference>
<dbReference type="Proteomes" id="UP001159427">
    <property type="component" value="Unassembled WGS sequence"/>
</dbReference>
<comment type="caution">
    <text evidence="1">The sequence shown here is derived from an EMBL/GenBank/DDBJ whole genome shotgun (WGS) entry which is preliminary data.</text>
</comment>
<name>A0ABN8MB25_9CNID</name>
<accession>A0ABN8MB25</accession>
<sequence length="107" mass="11967">MKKIAFSIPSNCNQCPVRCNNTKPFLISQTNRTQPFTEATPTLIFVTRCTLKRKKDTFLGQNHPEKQSGGIAFGQRFPSHSRPFVSNFITSMVGFAAIIAENLKEST</sequence>
<proteinExistence type="predicted"/>
<dbReference type="EMBL" id="CALNXI010000423">
    <property type="protein sequence ID" value="CAH3026828.1"/>
    <property type="molecule type" value="Genomic_DNA"/>
</dbReference>
<organism evidence="1 2">
    <name type="scientific">Porites evermanni</name>
    <dbReference type="NCBI Taxonomy" id="104178"/>
    <lineage>
        <taxon>Eukaryota</taxon>
        <taxon>Metazoa</taxon>
        <taxon>Cnidaria</taxon>
        <taxon>Anthozoa</taxon>
        <taxon>Hexacorallia</taxon>
        <taxon>Scleractinia</taxon>
        <taxon>Fungiina</taxon>
        <taxon>Poritidae</taxon>
        <taxon>Porites</taxon>
    </lineage>
</organism>
<protein>
    <submittedName>
        <fullName evidence="1">Uncharacterized protein</fullName>
    </submittedName>
</protein>